<dbReference type="GO" id="GO:0003677">
    <property type="term" value="F:DNA binding"/>
    <property type="evidence" value="ECO:0007669"/>
    <property type="project" value="UniProtKB-KW"/>
</dbReference>
<protein>
    <submittedName>
        <fullName evidence="2">Type I restriction enzyme R domain protein</fullName>
    </submittedName>
</protein>
<dbReference type="AlphaFoldDB" id="U7Q9X0"/>
<reference evidence="2 3" key="1">
    <citation type="journal article" date="2013" name="Front. Microbiol.">
        <title>Comparative genomic analyses of the cyanobacterium, Lyngbya aestuarii BL J, a powerful hydrogen producer.</title>
        <authorList>
            <person name="Kothari A."/>
            <person name="Vaughn M."/>
            <person name="Garcia-Pichel F."/>
        </authorList>
    </citation>
    <scope>NUCLEOTIDE SEQUENCE [LARGE SCALE GENOMIC DNA]</scope>
    <source>
        <strain evidence="2 3">BL J</strain>
    </source>
</reference>
<dbReference type="OrthoDB" id="511707at2"/>
<evidence type="ECO:0000313" key="3">
    <source>
        <dbReference type="Proteomes" id="UP000017127"/>
    </source>
</evidence>
<evidence type="ECO:0000259" key="1">
    <source>
        <dbReference type="Pfam" id="PF04313"/>
    </source>
</evidence>
<feature type="domain" description="Restriction endonuclease type I HsdR N-terminal" evidence="1">
    <location>
        <begin position="74"/>
        <end position="175"/>
    </location>
</feature>
<dbReference type="Pfam" id="PF04313">
    <property type="entry name" value="HSDR_N"/>
    <property type="match status" value="1"/>
</dbReference>
<sequence length="209" mass="24025">MNKTPVIPAYNLTLYDVETRFNLEFLQEDSFFLTWLDDIPELTPEEKRRLDRVKQQYLYLAKREMLEEVVKIVVVSPLLDLAGFFNSPFSIAAEREVQIDDEVNGDSIRGKIDFLVFQGEFWIAVIETKRTKADVMVALPQTLVYMVASPNLEKPVFGLMINGREAVFIKLSRENKAEYSLSKSFSISNPGNEFYDVLRGLKKIGQSLI</sequence>
<dbReference type="Proteomes" id="UP000017127">
    <property type="component" value="Unassembled WGS sequence"/>
</dbReference>
<keyword evidence="3" id="KW-1185">Reference proteome</keyword>
<dbReference type="RefSeq" id="WP_023069102.1">
    <property type="nucleotide sequence ID" value="NZ_AUZM01000087.1"/>
</dbReference>
<dbReference type="GO" id="GO:0005524">
    <property type="term" value="F:ATP binding"/>
    <property type="evidence" value="ECO:0007669"/>
    <property type="project" value="UniProtKB-KW"/>
</dbReference>
<dbReference type="EMBL" id="AUZM01000087">
    <property type="protein sequence ID" value="ERT04624.1"/>
    <property type="molecule type" value="Genomic_DNA"/>
</dbReference>
<dbReference type="GO" id="GO:0009035">
    <property type="term" value="F:type I site-specific deoxyribonuclease activity"/>
    <property type="evidence" value="ECO:0007669"/>
    <property type="project" value="UniProtKB-EC"/>
</dbReference>
<organism evidence="2 3">
    <name type="scientific">Lyngbya aestuarii BL J</name>
    <dbReference type="NCBI Taxonomy" id="1348334"/>
    <lineage>
        <taxon>Bacteria</taxon>
        <taxon>Bacillati</taxon>
        <taxon>Cyanobacteriota</taxon>
        <taxon>Cyanophyceae</taxon>
        <taxon>Oscillatoriophycideae</taxon>
        <taxon>Oscillatoriales</taxon>
        <taxon>Microcoleaceae</taxon>
        <taxon>Lyngbya</taxon>
    </lineage>
</organism>
<dbReference type="Gene3D" id="3.90.1570.30">
    <property type="match status" value="1"/>
</dbReference>
<proteinExistence type="predicted"/>
<dbReference type="InterPro" id="IPR007409">
    <property type="entry name" value="Restrct_endonuc_type1_HsdR_N"/>
</dbReference>
<accession>U7Q9X0</accession>
<comment type="caution">
    <text evidence="2">The sequence shown here is derived from an EMBL/GenBank/DDBJ whole genome shotgun (WGS) entry which is preliminary data.</text>
</comment>
<dbReference type="GO" id="GO:0009307">
    <property type="term" value="P:DNA restriction-modification system"/>
    <property type="evidence" value="ECO:0007669"/>
    <property type="project" value="UniProtKB-KW"/>
</dbReference>
<dbReference type="PATRIC" id="fig|1348334.3.peg.5210"/>
<evidence type="ECO:0000313" key="2">
    <source>
        <dbReference type="EMBL" id="ERT04624.1"/>
    </source>
</evidence>
<gene>
    <name evidence="2" type="ORF">M595_5416</name>
</gene>
<name>U7Q9X0_9CYAN</name>